<accession>A0A6A4IG64</accession>
<reference evidence="1" key="1">
    <citation type="journal article" date="2019" name="Environ. Microbiol.">
        <title>Fungal ecological strategies reflected in gene transcription - a case study of two litter decomposers.</title>
        <authorList>
            <person name="Barbi F."/>
            <person name="Kohler A."/>
            <person name="Barry K."/>
            <person name="Baskaran P."/>
            <person name="Daum C."/>
            <person name="Fauchery L."/>
            <person name="Ihrmark K."/>
            <person name="Kuo A."/>
            <person name="LaButti K."/>
            <person name="Lipzen A."/>
            <person name="Morin E."/>
            <person name="Grigoriev I.V."/>
            <person name="Henrissat B."/>
            <person name="Lindahl B."/>
            <person name="Martin F."/>
        </authorList>
    </citation>
    <scope>NUCLEOTIDE SEQUENCE</scope>
    <source>
        <strain evidence="1">JB14</strain>
    </source>
</reference>
<evidence type="ECO:0000313" key="1">
    <source>
        <dbReference type="EMBL" id="KAE9408970.1"/>
    </source>
</evidence>
<sequence>MRTGFLSVIYHLEDFAEHLKAIDSIPADQRIADHPTGALVLAILAFMSSSSRTHIFSTGCEIVPTGSDGHFSQAVWGATDRPRALVLFRVKEDNIIDIDIRASCARVDVVFNLVFVLPVCLGS</sequence>
<dbReference type="Proteomes" id="UP000799118">
    <property type="component" value="Unassembled WGS sequence"/>
</dbReference>
<protein>
    <submittedName>
        <fullName evidence="1">Uncharacterized protein</fullName>
    </submittedName>
</protein>
<keyword evidence="2" id="KW-1185">Reference proteome</keyword>
<name>A0A6A4IG64_9AGAR</name>
<dbReference type="AlphaFoldDB" id="A0A6A4IG64"/>
<gene>
    <name evidence="1" type="ORF">BT96DRAFT_985292</name>
</gene>
<proteinExistence type="predicted"/>
<organism evidence="1 2">
    <name type="scientific">Gymnopus androsaceus JB14</name>
    <dbReference type="NCBI Taxonomy" id="1447944"/>
    <lineage>
        <taxon>Eukaryota</taxon>
        <taxon>Fungi</taxon>
        <taxon>Dikarya</taxon>
        <taxon>Basidiomycota</taxon>
        <taxon>Agaricomycotina</taxon>
        <taxon>Agaricomycetes</taxon>
        <taxon>Agaricomycetidae</taxon>
        <taxon>Agaricales</taxon>
        <taxon>Marasmiineae</taxon>
        <taxon>Omphalotaceae</taxon>
        <taxon>Gymnopus</taxon>
    </lineage>
</organism>
<dbReference type="EMBL" id="ML769389">
    <property type="protein sequence ID" value="KAE9408970.1"/>
    <property type="molecule type" value="Genomic_DNA"/>
</dbReference>
<dbReference type="OrthoDB" id="3237371at2759"/>
<evidence type="ECO:0000313" key="2">
    <source>
        <dbReference type="Proteomes" id="UP000799118"/>
    </source>
</evidence>